<reference evidence="2 3" key="1">
    <citation type="journal article" date="2022" name="Cell">
        <title>Repeat-based holocentromeres influence genome architecture and karyotype evolution.</title>
        <authorList>
            <person name="Hofstatter P.G."/>
            <person name="Thangavel G."/>
            <person name="Lux T."/>
            <person name="Neumann P."/>
            <person name="Vondrak T."/>
            <person name="Novak P."/>
            <person name="Zhang M."/>
            <person name="Costa L."/>
            <person name="Castellani M."/>
            <person name="Scott A."/>
            <person name="Toegelov H."/>
            <person name="Fuchs J."/>
            <person name="Mata-Sucre Y."/>
            <person name="Dias Y."/>
            <person name="Vanzela A.L.L."/>
            <person name="Huettel B."/>
            <person name="Almeida C.C.S."/>
            <person name="Simkova H."/>
            <person name="Souza G."/>
            <person name="Pedrosa-Harand A."/>
            <person name="Macas J."/>
            <person name="Mayer K.F.X."/>
            <person name="Houben A."/>
            <person name="Marques A."/>
        </authorList>
    </citation>
    <scope>NUCLEOTIDE SEQUENCE [LARGE SCALE GENOMIC DNA]</scope>
    <source>
        <strain evidence="2">RhyTen1mFocal</strain>
    </source>
</reference>
<evidence type="ECO:0000259" key="1">
    <source>
        <dbReference type="Pfam" id="PF08241"/>
    </source>
</evidence>
<dbReference type="PANTHER" id="PTHR44575:SF2">
    <property type="entry name" value="OS01G0589200 PROTEIN"/>
    <property type="match status" value="1"/>
</dbReference>
<dbReference type="Gene3D" id="3.40.50.150">
    <property type="entry name" value="Vaccinia Virus protein VP39"/>
    <property type="match status" value="1"/>
</dbReference>
<gene>
    <name evidence="2" type="ORF">LUZ61_013950</name>
</gene>
<dbReference type="SUPFAM" id="SSF53335">
    <property type="entry name" value="S-adenosyl-L-methionine-dependent methyltransferases"/>
    <property type="match status" value="1"/>
</dbReference>
<dbReference type="AlphaFoldDB" id="A0AAD5Z2Z8"/>
<evidence type="ECO:0000313" key="2">
    <source>
        <dbReference type="EMBL" id="KAJ3684786.1"/>
    </source>
</evidence>
<dbReference type="Pfam" id="PF08241">
    <property type="entry name" value="Methyltransf_11"/>
    <property type="match status" value="1"/>
</dbReference>
<sequence>MAGVFDKNSKQYAQRRPRYPKEWFSMLASLTPEHKVAWDAGTSTGQAALSVVEHYDQVIATDVSKTQIEHAAQHPKVCYLHTPIATTEDELVNMLGGDNSIDLIISATAVHWFDLPFFYSFANRVLKKPHGIIAVWTYSYDVRDLEKSMKMVREAVLPYSDPKTYYLLERYKKLPFPFETVGHGSEGSPIELDMEIEASLHEFVESFKTGSPFIEAKGNRILSSRLNDC</sequence>
<proteinExistence type="predicted"/>
<dbReference type="GO" id="GO:0008757">
    <property type="term" value="F:S-adenosylmethionine-dependent methyltransferase activity"/>
    <property type="evidence" value="ECO:0007669"/>
    <property type="project" value="InterPro"/>
</dbReference>
<dbReference type="PANTHER" id="PTHR44575">
    <property type="entry name" value="OS01G0589200 PROTEIN"/>
    <property type="match status" value="1"/>
</dbReference>
<feature type="domain" description="Methyltransferase type 11" evidence="1">
    <location>
        <begin position="39"/>
        <end position="133"/>
    </location>
</feature>
<name>A0AAD5Z2Z8_9POAL</name>
<dbReference type="Proteomes" id="UP001210211">
    <property type="component" value="Unassembled WGS sequence"/>
</dbReference>
<protein>
    <recommendedName>
        <fullName evidence="1">Methyltransferase type 11 domain-containing protein</fullName>
    </recommendedName>
</protein>
<dbReference type="InterPro" id="IPR013216">
    <property type="entry name" value="Methyltransf_11"/>
</dbReference>
<dbReference type="CDD" id="cd02440">
    <property type="entry name" value="AdoMet_MTases"/>
    <property type="match status" value="1"/>
</dbReference>
<dbReference type="EMBL" id="JAMRDG010000002">
    <property type="protein sequence ID" value="KAJ3684786.1"/>
    <property type="molecule type" value="Genomic_DNA"/>
</dbReference>
<accession>A0AAD5Z2Z8</accession>
<organism evidence="2 3">
    <name type="scientific">Rhynchospora tenuis</name>
    <dbReference type="NCBI Taxonomy" id="198213"/>
    <lineage>
        <taxon>Eukaryota</taxon>
        <taxon>Viridiplantae</taxon>
        <taxon>Streptophyta</taxon>
        <taxon>Embryophyta</taxon>
        <taxon>Tracheophyta</taxon>
        <taxon>Spermatophyta</taxon>
        <taxon>Magnoliopsida</taxon>
        <taxon>Liliopsida</taxon>
        <taxon>Poales</taxon>
        <taxon>Cyperaceae</taxon>
        <taxon>Cyperoideae</taxon>
        <taxon>Rhynchosporeae</taxon>
        <taxon>Rhynchospora</taxon>
    </lineage>
</organism>
<keyword evidence="3" id="KW-1185">Reference proteome</keyword>
<dbReference type="InterPro" id="IPR029063">
    <property type="entry name" value="SAM-dependent_MTases_sf"/>
</dbReference>
<comment type="caution">
    <text evidence="2">The sequence shown here is derived from an EMBL/GenBank/DDBJ whole genome shotgun (WGS) entry which is preliminary data.</text>
</comment>
<evidence type="ECO:0000313" key="3">
    <source>
        <dbReference type="Proteomes" id="UP001210211"/>
    </source>
</evidence>